<evidence type="ECO:0000259" key="1">
    <source>
        <dbReference type="PROSITE" id="PS51186"/>
    </source>
</evidence>
<comment type="caution">
    <text evidence="2">The sequence shown here is derived from an EMBL/GenBank/DDBJ whole genome shotgun (WGS) entry which is preliminary data.</text>
</comment>
<feature type="domain" description="N-acetyltransferase" evidence="1">
    <location>
        <begin position="152"/>
        <end position="281"/>
    </location>
</feature>
<dbReference type="InterPro" id="IPR000182">
    <property type="entry name" value="GNAT_dom"/>
</dbReference>
<reference evidence="2" key="1">
    <citation type="submission" date="2022-04" db="EMBL/GenBank/DDBJ databases">
        <authorList>
            <person name="Seo M.-J."/>
        </authorList>
    </citation>
    <scope>NUCLEOTIDE SEQUENCE</scope>
    <source>
        <strain evidence="2">MBLB2552</strain>
    </source>
</reference>
<evidence type="ECO:0000313" key="2">
    <source>
        <dbReference type="EMBL" id="MCK8485603.1"/>
    </source>
</evidence>
<accession>A0A9X1XXK9</accession>
<proteinExistence type="predicted"/>
<sequence>MYKLEKRDYAKAVKPLQEVGINRLFAESVVRGEAEGEIYADDLARPEVFYVVHPYGMSLLYGSTEKENFNRALRAYLLDEYRVRTADEWLQVYPDAWNGQIRGMLGEKLIHVGEAQPAGTVPAGPCVEIHERVNFAFDRERYLVATAAVVPEEHRLVKTNGALFDQIEGSVVPKHFWRNAAAFEQAGLGYSLLRGAAHVATAFSAYRNERQLEIGIETAEASQGKGYAYLVSQALIDECLRLGLEPVWACRRGNEGSYRLAQKLGFVPTLTLPYYRLTTRV</sequence>
<dbReference type="Gene3D" id="3.40.630.30">
    <property type="match status" value="1"/>
</dbReference>
<dbReference type="AlphaFoldDB" id="A0A9X1XXK9"/>
<dbReference type="Pfam" id="PF12746">
    <property type="entry name" value="GNAT_acetyltran"/>
    <property type="match status" value="1"/>
</dbReference>
<dbReference type="GO" id="GO:0016747">
    <property type="term" value="F:acyltransferase activity, transferring groups other than amino-acyl groups"/>
    <property type="evidence" value="ECO:0007669"/>
    <property type="project" value="InterPro"/>
</dbReference>
<keyword evidence="3" id="KW-1185">Reference proteome</keyword>
<dbReference type="InterPro" id="IPR016181">
    <property type="entry name" value="Acyl_CoA_acyltransferase"/>
</dbReference>
<protein>
    <submittedName>
        <fullName evidence="2">GNAT family N-acetyltransferase</fullName>
    </submittedName>
</protein>
<dbReference type="RefSeq" id="WP_248549864.1">
    <property type="nucleotide sequence ID" value="NZ_JALPRK010000001.1"/>
</dbReference>
<dbReference type="PROSITE" id="PS51186">
    <property type="entry name" value="GNAT"/>
    <property type="match status" value="1"/>
</dbReference>
<evidence type="ECO:0000313" key="3">
    <source>
        <dbReference type="Proteomes" id="UP001139534"/>
    </source>
</evidence>
<dbReference type="EMBL" id="JALPRK010000001">
    <property type="protein sequence ID" value="MCK8485603.1"/>
    <property type="molecule type" value="Genomic_DNA"/>
</dbReference>
<dbReference type="Proteomes" id="UP001139534">
    <property type="component" value="Unassembled WGS sequence"/>
</dbReference>
<dbReference type="InterPro" id="IPR027365">
    <property type="entry name" value="GNAT_acetyltra_YdfB-like"/>
</dbReference>
<dbReference type="SUPFAM" id="SSF55729">
    <property type="entry name" value="Acyl-CoA N-acyltransferases (Nat)"/>
    <property type="match status" value="1"/>
</dbReference>
<dbReference type="PANTHER" id="PTHR31143">
    <property type="match status" value="1"/>
</dbReference>
<dbReference type="PANTHER" id="PTHR31143:SF2">
    <property type="entry name" value="FR47-LIKE DOMAIN-CONTAINING PROTEIN-RELATED"/>
    <property type="match status" value="1"/>
</dbReference>
<gene>
    <name evidence="2" type="ORF">M0651_00260</name>
</gene>
<organism evidence="2 3">
    <name type="scientific">Paenibacillus mellifer</name>
    <dbReference type="NCBI Taxonomy" id="2937794"/>
    <lineage>
        <taxon>Bacteria</taxon>
        <taxon>Bacillati</taxon>
        <taxon>Bacillota</taxon>
        <taxon>Bacilli</taxon>
        <taxon>Bacillales</taxon>
        <taxon>Paenibacillaceae</taxon>
        <taxon>Paenibacillus</taxon>
    </lineage>
</organism>
<name>A0A9X1XXK9_9BACL</name>